<feature type="transmembrane region" description="Helical" evidence="7">
    <location>
        <begin position="423"/>
        <end position="447"/>
    </location>
</feature>
<dbReference type="InterPro" id="IPR052159">
    <property type="entry name" value="Competence_DNA_uptake"/>
</dbReference>
<dbReference type="Pfam" id="PF13567">
    <property type="entry name" value="DUF4131"/>
    <property type="match status" value="1"/>
</dbReference>
<feature type="domain" description="ComEC/Rec2-related protein" evidence="8">
    <location>
        <begin position="218"/>
        <end position="508"/>
    </location>
</feature>
<feature type="transmembrane region" description="Helical" evidence="7">
    <location>
        <begin position="238"/>
        <end position="265"/>
    </location>
</feature>
<evidence type="ECO:0000256" key="4">
    <source>
        <dbReference type="ARBA" id="ARBA00022989"/>
    </source>
</evidence>
<evidence type="ECO:0000259" key="8">
    <source>
        <dbReference type="Pfam" id="PF03772"/>
    </source>
</evidence>
<reference evidence="10" key="1">
    <citation type="submission" date="2021-03" db="EMBL/GenBank/DDBJ databases">
        <title>Genome sequencing and assembly of Tianweitania sediminis.</title>
        <authorList>
            <person name="Chhetri G."/>
        </authorList>
    </citation>
    <scope>NUCLEOTIDE SEQUENCE</scope>
    <source>
        <strain evidence="10">Z8</strain>
    </source>
</reference>
<evidence type="ECO:0000256" key="2">
    <source>
        <dbReference type="ARBA" id="ARBA00022475"/>
    </source>
</evidence>
<dbReference type="RefSeq" id="WP_209336973.1">
    <property type="nucleotide sequence ID" value="NZ_JAGIYY010000010.1"/>
</dbReference>
<comment type="subcellular location">
    <subcellularLocation>
        <location evidence="1">Cell membrane</location>
        <topology evidence="1">Multi-pass membrane protein</topology>
    </subcellularLocation>
</comment>
<evidence type="ECO:0000313" key="10">
    <source>
        <dbReference type="EMBL" id="MBP0440943.1"/>
    </source>
</evidence>
<feature type="domain" description="DUF4131" evidence="9">
    <location>
        <begin position="23"/>
        <end position="168"/>
    </location>
</feature>
<dbReference type="Proteomes" id="UP000666240">
    <property type="component" value="Unassembled WGS sequence"/>
</dbReference>
<dbReference type="Pfam" id="PF03772">
    <property type="entry name" value="Competence"/>
    <property type="match status" value="1"/>
</dbReference>
<feature type="transmembrane region" description="Helical" evidence="7">
    <location>
        <begin position="485"/>
        <end position="503"/>
    </location>
</feature>
<keyword evidence="3 7" id="KW-0812">Transmembrane</keyword>
<dbReference type="EMBL" id="JAGIYY010000010">
    <property type="protein sequence ID" value="MBP0440943.1"/>
    <property type="molecule type" value="Genomic_DNA"/>
</dbReference>
<evidence type="ECO:0000256" key="3">
    <source>
        <dbReference type="ARBA" id="ARBA00022692"/>
    </source>
</evidence>
<feature type="transmembrane region" description="Helical" evidence="7">
    <location>
        <begin position="325"/>
        <end position="344"/>
    </location>
</feature>
<evidence type="ECO:0000259" key="9">
    <source>
        <dbReference type="Pfam" id="PF13567"/>
    </source>
</evidence>
<feature type="transmembrane region" description="Helical" evidence="7">
    <location>
        <begin position="388"/>
        <end position="411"/>
    </location>
</feature>
<accession>A0A8J7UKA6</accession>
<dbReference type="NCBIfam" id="TIGR00360">
    <property type="entry name" value="ComEC_N-term"/>
    <property type="match status" value="1"/>
</dbReference>
<dbReference type="GO" id="GO:0005886">
    <property type="term" value="C:plasma membrane"/>
    <property type="evidence" value="ECO:0007669"/>
    <property type="project" value="UniProtKB-SubCell"/>
</dbReference>
<keyword evidence="4 7" id="KW-1133">Transmembrane helix</keyword>
<dbReference type="InterPro" id="IPR025405">
    <property type="entry name" value="DUF4131"/>
</dbReference>
<dbReference type="AlphaFoldDB" id="A0A8J7UKA6"/>
<keyword evidence="11" id="KW-1185">Reference proteome</keyword>
<protein>
    <submittedName>
        <fullName evidence="10">ComEC/Rec2 family competence protein</fullName>
    </submittedName>
</protein>
<evidence type="ECO:0000313" key="11">
    <source>
        <dbReference type="Proteomes" id="UP000666240"/>
    </source>
</evidence>
<dbReference type="PANTHER" id="PTHR30619:SF1">
    <property type="entry name" value="RECOMBINATION PROTEIN 2"/>
    <property type="match status" value="1"/>
</dbReference>
<feature type="transmembrane region" description="Helical" evidence="7">
    <location>
        <begin position="277"/>
        <end position="295"/>
    </location>
</feature>
<evidence type="ECO:0000256" key="1">
    <source>
        <dbReference type="ARBA" id="ARBA00004651"/>
    </source>
</evidence>
<organism evidence="10 11">
    <name type="scientific">Tianweitania sediminis</name>
    <dbReference type="NCBI Taxonomy" id="1502156"/>
    <lineage>
        <taxon>Bacteria</taxon>
        <taxon>Pseudomonadati</taxon>
        <taxon>Pseudomonadota</taxon>
        <taxon>Alphaproteobacteria</taxon>
        <taxon>Hyphomicrobiales</taxon>
        <taxon>Phyllobacteriaceae</taxon>
        <taxon>Tianweitania</taxon>
    </lineage>
</organism>
<gene>
    <name evidence="10" type="ORF">J5Y06_20035</name>
</gene>
<proteinExistence type="predicted"/>
<feature type="transmembrane region" description="Helical" evidence="7">
    <location>
        <begin position="454"/>
        <end position="473"/>
    </location>
</feature>
<comment type="caution">
    <text evidence="10">The sequence shown here is derived from an EMBL/GenBank/DDBJ whole genome shotgun (WGS) entry which is preliminary data.</text>
</comment>
<dbReference type="PANTHER" id="PTHR30619">
    <property type="entry name" value="DNA INTERNALIZATION/COMPETENCE PROTEIN COMEC/REC2"/>
    <property type="match status" value="1"/>
</dbReference>
<feature type="transmembrane region" description="Helical" evidence="7">
    <location>
        <begin position="350"/>
        <end position="368"/>
    </location>
</feature>
<keyword evidence="2" id="KW-1003">Cell membrane</keyword>
<name>A0A8J7UKA6_9HYPH</name>
<evidence type="ECO:0000256" key="6">
    <source>
        <dbReference type="SAM" id="MobiDB-lite"/>
    </source>
</evidence>
<dbReference type="InterPro" id="IPR004477">
    <property type="entry name" value="ComEC_N"/>
</dbReference>
<evidence type="ECO:0000256" key="7">
    <source>
        <dbReference type="SAM" id="Phobius"/>
    </source>
</evidence>
<sequence>MPLLLGTGAVFYFLAPVEPSFSPLMALVAAASVGTWLSRRHPLLQTLGWLLLVVALGGSAAKLETWRRSTPILGSQISTELTGRVVLVEEQANGRTRLTLDVLGTARPSLRYAPERVRVTARSVPGDVRPGEVLRGIVRLIPPAGPVRPGSYDFAFQSYFNGLGAVGFFLRDPQRVENGEPLSLGVKISAGIEALRQTIADRIRAVLPAPEGEIAAALIAGVRAGIPEAVNEDLRVTGLAHVLSISGLHMALAATTLMGSIRLLLACFPNFAARHSVKKYAAGFALAGTAFYLLLAGDQVAANRSFLMIAVMLTAILFDRAALSMRNLAIAAVCIILIAPHEVMGPSFQMSFAATAALVAGYAGWSQLRRDRPPPPLPRSLIARIRRWLLLLILGSVATSILAGGATAIYSAYHFQRVSPLSFVANLLAMPIIGIAVMPSAVAALITMPIGLDFVPLTVMGWGLTLMLSVAQWSASISPPDAVGIVPAPTVALATLALAIACFTTTRWRLLAMPLVLAASVAFAARTAPDVFVSEDAKLIGLMTENGELAVNRKRPNAFAVEDWQRSASAAALVTPKDDSAEGFHCTETGCTFAGSRQPRVTWLAEGSVVEPHCATADLIVVDDATVESRCPEPTQIVTKRDLALMGSATVQFDPATGRLSALDHAISRPYRPWHTHRRFSREARGMAPYKRPNKAKPQK</sequence>
<feature type="region of interest" description="Disordered" evidence="6">
    <location>
        <begin position="677"/>
        <end position="700"/>
    </location>
</feature>
<evidence type="ECO:0000256" key="5">
    <source>
        <dbReference type="ARBA" id="ARBA00023136"/>
    </source>
</evidence>
<keyword evidence="5 7" id="KW-0472">Membrane</keyword>